<feature type="region of interest" description="Disordered" evidence="1">
    <location>
        <begin position="275"/>
        <end position="294"/>
    </location>
</feature>
<keyword evidence="4" id="KW-1185">Reference proteome</keyword>
<gene>
    <name evidence="3" type="ORF">GPZ80_10840</name>
</gene>
<comment type="caution">
    <text evidence="3">The sequence shown here is derived from an EMBL/GenBank/DDBJ whole genome shotgun (WGS) entry which is preliminary data.</text>
</comment>
<evidence type="ECO:0000256" key="1">
    <source>
        <dbReference type="SAM" id="MobiDB-lite"/>
    </source>
</evidence>
<evidence type="ECO:0000313" key="3">
    <source>
        <dbReference type="EMBL" id="MBC6447668.1"/>
    </source>
</evidence>
<sequence length="294" mass="31670">MHTPLLSCADPLRPAKADPHFAAETQAARSLGAETALIDHDALLAGDARAAVRRVPRGFGAAWYRGWMIPVARYGELASALAEREAGLIVSPEAYRRAHELPGWYSVFADRTPASVWADGVPDVRSLGPGAGIVKDYVKSRKHDWDTACFVPDLADRAGLRGVVDAFRALQGEFLAGGIVVRAFERFMGPETRVWWLDGRPVYVGPHPDTPDVSVEPDLAGIAELVAKLDCRFVTTDVVRRADGAWRVVEVGDGQMSDRPPALDPEVLIGALTSERVQPSGRFPTAGGGRAGED</sequence>
<dbReference type="InterPro" id="IPR025643">
    <property type="entry name" value="R2K_3"/>
</dbReference>
<dbReference type="Proteomes" id="UP000734823">
    <property type="component" value="Unassembled WGS sequence"/>
</dbReference>
<name>A0ABR7L561_9PSEU</name>
<evidence type="ECO:0000313" key="4">
    <source>
        <dbReference type="Proteomes" id="UP000734823"/>
    </source>
</evidence>
<dbReference type="Pfam" id="PF14243">
    <property type="entry name" value="R2K_3"/>
    <property type="match status" value="1"/>
</dbReference>
<accession>A0ABR7L561</accession>
<feature type="domain" description="ATP-grasp" evidence="2">
    <location>
        <begin position="127"/>
        <end position="272"/>
    </location>
</feature>
<proteinExistence type="predicted"/>
<reference evidence="3 4" key="1">
    <citation type="submission" date="2020-06" db="EMBL/GenBank/DDBJ databases">
        <title>Actinokineospora xiongansis sp. nov., isolated from soil of Baiyangdian.</title>
        <authorList>
            <person name="Zhang X."/>
        </authorList>
    </citation>
    <scope>NUCLEOTIDE SEQUENCE [LARGE SCALE GENOMIC DNA]</scope>
    <source>
        <strain evidence="3 4">HBU206404</strain>
    </source>
</reference>
<protein>
    <submittedName>
        <fullName evidence="3">ATP-grasp domain-containing protein</fullName>
    </submittedName>
</protein>
<dbReference type="EMBL" id="JABVED010000005">
    <property type="protein sequence ID" value="MBC6447668.1"/>
    <property type="molecule type" value="Genomic_DNA"/>
</dbReference>
<organism evidence="3 4">
    <name type="scientific">Actinokineospora xionganensis</name>
    <dbReference type="NCBI Taxonomy" id="2684470"/>
    <lineage>
        <taxon>Bacteria</taxon>
        <taxon>Bacillati</taxon>
        <taxon>Actinomycetota</taxon>
        <taxon>Actinomycetes</taxon>
        <taxon>Pseudonocardiales</taxon>
        <taxon>Pseudonocardiaceae</taxon>
        <taxon>Actinokineospora</taxon>
    </lineage>
</organism>
<evidence type="ECO:0000259" key="2">
    <source>
        <dbReference type="Pfam" id="PF14243"/>
    </source>
</evidence>
<dbReference type="RefSeq" id="WP_187220185.1">
    <property type="nucleotide sequence ID" value="NZ_JABVED010000005.1"/>
</dbReference>